<sequence length="524" mass="56628">MYDEHGRDSLAPARVVEGYTFPAPAAPSSPSAQDVHPFDSNPSLPHVSPSHVIELLFDSQHNPHRQLAPLTTGDWVVHVASFKDDAEDNTTDCEADNEVRFARIGKSYQDGEHGARPESPNFVACQTPPSPCTLLTTCGSSLFDTTSTPERSHQDEQQQQRDPNSLQYQADTMSQHVPPTLLPRAQLHRRRSSQKTALELIVEDPVGTSEMLESLERCPLRPEEEPPHANGISDTTTTAANSVPSRQGGRAPRRAFSLSDIARHSSDSLLHRDAATTALESSAIGDPEGNPSIASALEPISKLSTESGRQSVSAPIASAAEDQLAPVSKGSQHGDSVQLKASVDEELHGPSNIDVQQKSSSFSKSSASKLHPRTIAVKAASPDALASIFETSRRPDEPALQLVTNEIVAYNPRFPHPIVLYAALSGRDTDLSAYFDENGMFADTLHRRVGAGGRQILLQNGEKVTFPNVNDEAACARQDTEKHSKRQSVSNIGDGRAGESRGQEGVEGFLWEDDHVLVTALHQA</sequence>
<protein>
    <submittedName>
        <fullName evidence="1">Uncharacterized protein</fullName>
    </submittedName>
</protein>
<evidence type="ECO:0000313" key="2">
    <source>
        <dbReference type="Proteomes" id="UP001227268"/>
    </source>
</evidence>
<dbReference type="EMBL" id="JASBWT010000003">
    <property type="protein sequence ID" value="KAJ9106144.1"/>
    <property type="molecule type" value="Genomic_DNA"/>
</dbReference>
<dbReference type="Proteomes" id="UP001227268">
    <property type="component" value="Unassembled WGS sequence"/>
</dbReference>
<proteinExistence type="predicted"/>
<gene>
    <name evidence="1" type="ORF">QFC21_001286</name>
</gene>
<name>A0ACC2W4C9_9TREE</name>
<evidence type="ECO:0000313" key="1">
    <source>
        <dbReference type="EMBL" id="KAJ9106144.1"/>
    </source>
</evidence>
<keyword evidence="2" id="KW-1185">Reference proteome</keyword>
<organism evidence="1 2">
    <name type="scientific">Naganishia friedmannii</name>
    <dbReference type="NCBI Taxonomy" id="89922"/>
    <lineage>
        <taxon>Eukaryota</taxon>
        <taxon>Fungi</taxon>
        <taxon>Dikarya</taxon>
        <taxon>Basidiomycota</taxon>
        <taxon>Agaricomycotina</taxon>
        <taxon>Tremellomycetes</taxon>
        <taxon>Filobasidiales</taxon>
        <taxon>Filobasidiaceae</taxon>
        <taxon>Naganishia</taxon>
    </lineage>
</organism>
<accession>A0ACC2W4C9</accession>
<comment type="caution">
    <text evidence="1">The sequence shown here is derived from an EMBL/GenBank/DDBJ whole genome shotgun (WGS) entry which is preliminary data.</text>
</comment>
<reference evidence="1" key="1">
    <citation type="submission" date="2023-04" db="EMBL/GenBank/DDBJ databases">
        <title>Draft Genome sequencing of Naganishia species isolated from polar environments using Oxford Nanopore Technology.</title>
        <authorList>
            <person name="Leo P."/>
            <person name="Venkateswaran K."/>
        </authorList>
    </citation>
    <scope>NUCLEOTIDE SEQUENCE</scope>
    <source>
        <strain evidence="1">MNA-CCFEE 5423</strain>
    </source>
</reference>